<keyword evidence="5 6" id="KW-0472">Membrane</keyword>
<evidence type="ECO:0000256" key="1">
    <source>
        <dbReference type="ARBA" id="ARBA00004651"/>
    </source>
</evidence>
<accession>X1NHB2</accession>
<evidence type="ECO:0000256" key="2">
    <source>
        <dbReference type="ARBA" id="ARBA00022475"/>
    </source>
</evidence>
<name>X1NHB2_9ZZZZ</name>
<feature type="non-terminal residue" evidence="7">
    <location>
        <position position="133"/>
    </location>
</feature>
<keyword evidence="2" id="KW-1003">Cell membrane</keyword>
<evidence type="ECO:0000256" key="5">
    <source>
        <dbReference type="ARBA" id="ARBA00023136"/>
    </source>
</evidence>
<dbReference type="PANTHER" id="PTHR30250">
    <property type="entry name" value="PST FAMILY PREDICTED COLANIC ACID TRANSPORTER"/>
    <property type="match status" value="1"/>
</dbReference>
<organism evidence="7">
    <name type="scientific">marine sediment metagenome</name>
    <dbReference type="NCBI Taxonomy" id="412755"/>
    <lineage>
        <taxon>unclassified sequences</taxon>
        <taxon>metagenomes</taxon>
        <taxon>ecological metagenomes</taxon>
    </lineage>
</organism>
<dbReference type="InterPro" id="IPR002797">
    <property type="entry name" value="Polysacc_synth"/>
</dbReference>
<comment type="subcellular location">
    <subcellularLocation>
        <location evidence="1">Cell membrane</location>
        <topology evidence="1">Multi-pass membrane protein</topology>
    </subcellularLocation>
</comment>
<evidence type="ECO:0008006" key="8">
    <source>
        <dbReference type="Google" id="ProtNLM"/>
    </source>
</evidence>
<feature type="transmembrane region" description="Helical" evidence="6">
    <location>
        <begin position="61"/>
        <end position="84"/>
    </location>
</feature>
<evidence type="ECO:0000313" key="7">
    <source>
        <dbReference type="EMBL" id="GAI26195.1"/>
    </source>
</evidence>
<evidence type="ECO:0000256" key="6">
    <source>
        <dbReference type="SAM" id="Phobius"/>
    </source>
</evidence>
<gene>
    <name evidence="7" type="ORF">S06H3_28108</name>
</gene>
<protein>
    <recommendedName>
        <fullName evidence="8">Polysaccharide biosynthesis protein C-terminal domain-containing protein</fullName>
    </recommendedName>
</protein>
<evidence type="ECO:0000256" key="4">
    <source>
        <dbReference type="ARBA" id="ARBA00022989"/>
    </source>
</evidence>
<comment type="caution">
    <text evidence="7">The sequence shown here is derived from an EMBL/GenBank/DDBJ whole genome shotgun (WGS) entry which is preliminary data.</text>
</comment>
<dbReference type="AlphaFoldDB" id="X1NHB2"/>
<dbReference type="EMBL" id="BARV01016371">
    <property type="protein sequence ID" value="GAI26195.1"/>
    <property type="molecule type" value="Genomic_DNA"/>
</dbReference>
<dbReference type="InterPro" id="IPR050833">
    <property type="entry name" value="Poly_Biosynth_Transport"/>
</dbReference>
<feature type="transmembrane region" description="Helical" evidence="6">
    <location>
        <begin position="21"/>
        <end position="41"/>
    </location>
</feature>
<dbReference type="PANTHER" id="PTHR30250:SF11">
    <property type="entry name" value="O-ANTIGEN TRANSPORTER-RELATED"/>
    <property type="match status" value="1"/>
</dbReference>
<keyword evidence="4 6" id="KW-1133">Transmembrane helix</keyword>
<evidence type="ECO:0000256" key="3">
    <source>
        <dbReference type="ARBA" id="ARBA00022692"/>
    </source>
</evidence>
<proteinExistence type="predicted"/>
<reference evidence="7" key="1">
    <citation type="journal article" date="2014" name="Front. Microbiol.">
        <title>High frequency of phylogenetically diverse reductive dehalogenase-homologous genes in deep subseafloor sedimentary metagenomes.</title>
        <authorList>
            <person name="Kawai M."/>
            <person name="Futagami T."/>
            <person name="Toyoda A."/>
            <person name="Takaki Y."/>
            <person name="Nishi S."/>
            <person name="Hori S."/>
            <person name="Arai W."/>
            <person name="Tsubouchi T."/>
            <person name="Morono Y."/>
            <person name="Uchiyama I."/>
            <person name="Ito T."/>
            <person name="Fujiyama A."/>
            <person name="Inagaki F."/>
            <person name="Takami H."/>
        </authorList>
    </citation>
    <scope>NUCLEOTIDE SEQUENCE</scope>
    <source>
        <strain evidence="7">Expedition CK06-06</strain>
    </source>
</reference>
<feature type="transmembrane region" description="Helical" evidence="6">
    <location>
        <begin position="96"/>
        <end position="117"/>
    </location>
</feature>
<sequence>MKLPPNILFTQIKKFIIVRSYNQVIWSFISIGFASIIHFIIRSILGKLYGPDVLGTYSLAFILYQLGVMIAAFGMGASMTKYIAEKSESENDIRDIATFGFIVSIISGLIMFMIIYLSSNLITTYIYKVPELN</sequence>
<dbReference type="GO" id="GO:0005886">
    <property type="term" value="C:plasma membrane"/>
    <property type="evidence" value="ECO:0007669"/>
    <property type="project" value="UniProtKB-SubCell"/>
</dbReference>
<dbReference type="Pfam" id="PF01943">
    <property type="entry name" value="Polysacc_synt"/>
    <property type="match status" value="1"/>
</dbReference>
<keyword evidence="3 6" id="KW-0812">Transmembrane</keyword>